<dbReference type="EMBL" id="RCDC01000006">
    <property type="protein sequence ID" value="RLK51751.1"/>
    <property type="molecule type" value="Genomic_DNA"/>
</dbReference>
<dbReference type="Proteomes" id="UP000274786">
    <property type="component" value="Unassembled WGS sequence"/>
</dbReference>
<comment type="caution">
    <text evidence="3">The sequence shown here is derived from an EMBL/GenBank/DDBJ whole genome shotgun (WGS) entry which is preliminary data.</text>
</comment>
<protein>
    <recommendedName>
        <fullName evidence="5">Lipoprotein</fullName>
    </recommendedName>
</protein>
<feature type="signal peptide" evidence="2">
    <location>
        <begin position="1"/>
        <end position="19"/>
    </location>
</feature>
<keyword evidence="2" id="KW-0732">Signal</keyword>
<organism evidence="3 4">
    <name type="scientific">Stenotrophomonas rhizophila</name>
    <dbReference type="NCBI Taxonomy" id="216778"/>
    <lineage>
        <taxon>Bacteria</taxon>
        <taxon>Pseudomonadati</taxon>
        <taxon>Pseudomonadota</taxon>
        <taxon>Gammaproteobacteria</taxon>
        <taxon>Lysobacterales</taxon>
        <taxon>Lysobacteraceae</taxon>
        <taxon>Stenotrophomonas</taxon>
    </lineage>
</organism>
<proteinExistence type="predicted"/>
<evidence type="ECO:0000313" key="4">
    <source>
        <dbReference type="Proteomes" id="UP000274786"/>
    </source>
</evidence>
<name>A0A498CHC2_9GAMM</name>
<evidence type="ECO:0008006" key="5">
    <source>
        <dbReference type="Google" id="ProtNLM"/>
    </source>
</evidence>
<sequence>MRLTRTPLLLALASPLWLAACSPSAPPPAETAAADPAQGPATTIPEGRPTPGDTVPSSGLSPDAVTAGSPAPDAAAPASGGATTPAADATATPAAPTSAGTRDVRQRIDQVLGDSAQYETVFNAFQKAVNGGDRAAVVEEVRFPLNIANGARITGPGEFQRNYERILTPAVRKAIAAQKFDDVMVNQQGVMIGDGQVWLNGTCLDQACSRTEVKVVTIQ</sequence>
<accession>A0A498CHC2</accession>
<evidence type="ECO:0000256" key="2">
    <source>
        <dbReference type="SAM" id="SignalP"/>
    </source>
</evidence>
<dbReference type="RefSeq" id="WP_310793645.1">
    <property type="nucleotide sequence ID" value="NZ_RCDC01000006.1"/>
</dbReference>
<feature type="compositionally biased region" description="Low complexity" evidence="1">
    <location>
        <begin position="30"/>
        <end position="43"/>
    </location>
</feature>
<feature type="compositionally biased region" description="Low complexity" evidence="1">
    <location>
        <begin position="66"/>
        <end position="101"/>
    </location>
</feature>
<reference evidence="3 4" key="1">
    <citation type="submission" date="2018-10" db="EMBL/GenBank/DDBJ databases">
        <title>Comparative analysis of microorganisms from saline springs in Andes Mountain Range, Colombia.</title>
        <authorList>
            <person name="Rubin E."/>
        </authorList>
    </citation>
    <scope>NUCLEOTIDE SEQUENCE [LARGE SCALE GENOMIC DNA]</scope>
    <source>
        <strain evidence="3 4">USBA GBX 843</strain>
    </source>
</reference>
<feature type="region of interest" description="Disordered" evidence="1">
    <location>
        <begin position="23"/>
        <end position="103"/>
    </location>
</feature>
<feature type="chain" id="PRO_5019737962" description="Lipoprotein" evidence="2">
    <location>
        <begin position="20"/>
        <end position="219"/>
    </location>
</feature>
<dbReference type="AlphaFoldDB" id="A0A498CHC2"/>
<evidence type="ECO:0000313" key="3">
    <source>
        <dbReference type="EMBL" id="RLK51751.1"/>
    </source>
</evidence>
<gene>
    <name evidence="3" type="ORF">BCL79_2894</name>
</gene>
<evidence type="ECO:0000256" key="1">
    <source>
        <dbReference type="SAM" id="MobiDB-lite"/>
    </source>
</evidence>
<dbReference type="PROSITE" id="PS51257">
    <property type="entry name" value="PROKAR_LIPOPROTEIN"/>
    <property type="match status" value="1"/>
</dbReference>